<proteinExistence type="predicted"/>
<dbReference type="EMBL" id="JAACNO010003292">
    <property type="protein sequence ID" value="KAF4127319.1"/>
    <property type="molecule type" value="Genomic_DNA"/>
</dbReference>
<gene>
    <name evidence="1" type="ORF">GN958_ATG23488</name>
</gene>
<dbReference type="AlphaFoldDB" id="A0A8S9TKU6"/>
<dbReference type="Proteomes" id="UP000704712">
    <property type="component" value="Unassembled WGS sequence"/>
</dbReference>
<evidence type="ECO:0000313" key="1">
    <source>
        <dbReference type="EMBL" id="KAF4127319.1"/>
    </source>
</evidence>
<reference evidence="1" key="1">
    <citation type="submission" date="2020-03" db="EMBL/GenBank/DDBJ databases">
        <title>Hybrid Assembly of Korean Phytophthora infestans isolates.</title>
        <authorList>
            <person name="Prokchorchik M."/>
            <person name="Lee Y."/>
            <person name="Seo J."/>
            <person name="Cho J.-H."/>
            <person name="Park Y.-E."/>
            <person name="Jang D.-C."/>
            <person name="Im J.-S."/>
            <person name="Choi J.-G."/>
            <person name="Park H.-J."/>
            <person name="Lee G.-B."/>
            <person name="Lee Y.-G."/>
            <person name="Hong S.-Y."/>
            <person name="Cho K."/>
            <person name="Sohn K.H."/>
        </authorList>
    </citation>
    <scope>NUCLEOTIDE SEQUENCE</scope>
    <source>
        <strain evidence="1">KR_2_A2</strain>
    </source>
</reference>
<name>A0A8S9TKU6_PHYIN</name>
<protein>
    <submittedName>
        <fullName evidence="1">Uncharacterized protein</fullName>
    </submittedName>
</protein>
<sequence>MEKYHMDVLHKDKQAKAEKKALLTKRQLQNAFDESLDLAKRRHHETIVHIEDPDLLEFIRYITYDLGGIIIDMPGATRLRADIKPLSLSEEPTIRNVSLWTSGKAQSSMALTVHFVDDDAMLCNRTLEVESFPGMYTGVAIATGLEIMRER</sequence>
<accession>A0A8S9TKU6</accession>
<organism evidence="1 2">
    <name type="scientific">Phytophthora infestans</name>
    <name type="common">Potato late blight agent</name>
    <name type="synonym">Botrytis infestans</name>
    <dbReference type="NCBI Taxonomy" id="4787"/>
    <lineage>
        <taxon>Eukaryota</taxon>
        <taxon>Sar</taxon>
        <taxon>Stramenopiles</taxon>
        <taxon>Oomycota</taxon>
        <taxon>Peronosporomycetes</taxon>
        <taxon>Peronosporales</taxon>
        <taxon>Peronosporaceae</taxon>
        <taxon>Phytophthora</taxon>
    </lineage>
</organism>
<comment type="caution">
    <text evidence="1">The sequence shown here is derived from an EMBL/GenBank/DDBJ whole genome shotgun (WGS) entry which is preliminary data.</text>
</comment>
<evidence type="ECO:0000313" key="2">
    <source>
        <dbReference type="Proteomes" id="UP000704712"/>
    </source>
</evidence>